<accession>A0ABP7EAH6</accession>
<dbReference type="InterPro" id="IPR014094">
    <property type="entry name" value="LpoB"/>
</dbReference>
<name>A0ABP7EAH6_9GAMM</name>
<organism evidence="3 4">
    <name type="scientific">Oceanisphaera sediminis</name>
    <dbReference type="NCBI Taxonomy" id="981381"/>
    <lineage>
        <taxon>Bacteria</taxon>
        <taxon>Pseudomonadati</taxon>
        <taxon>Pseudomonadota</taxon>
        <taxon>Gammaproteobacteria</taxon>
        <taxon>Aeromonadales</taxon>
        <taxon>Aeromonadaceae</taxon>
        <taxon>Oceanisphaera</taxon>
    </lineage>
</organism>
<evidence type="ECO:0000313" key="3">
    <source>
        <dbReference type="EMBL" id="GAA3716486.1"/>
    </source>
</evidence>
<dbReference type="PROSITE" id="PS51257">
    <property type="entry name" value="PROKAR_LIPOPROTEIN"/>
    <property type="match status" value="1"/>
</dbReference>
<evidence type="ECO:0000256" key="1">
    <source>
        <dbReference type="NCBIfam" id="TIGR02722"/>
    </source>
</evidence>
<keyword evidence="2" id="KW-0732">Signal</keyword>
<reference evidence="4" key="1">
    <citation type="journal article" date="2019" name="Int. J. Syst. Evol. Microbiol.">
        <title>The Global Catalogue of Microorganisms (GCM) 10K type strain sequencing project: providing services to taxonomists for standard genome sequencing and annotation.</title>
        <authorList>
            <consortium name="The Broad Institute Genomics Platform"/>
            <consortium name="The Broad Institute Genome Sequencing Center for Infectious Disease"/>
            <person name="Wu L."/>
            <person name="Ma J."/>
        </authorList>
    </citation>
    <scope>NUCLEOTIDE SEQUENCE [LARGE SCALE GENOMIC DNA]</scope>
    <source>
        <strain evidence="4">JCM 17329</strain>
    </source>
</reference>
<keyword evidence="4" id="KW-1185">Reference proteome</keyword>
<evidence type="ECO:0000313" key="4">
    <source>
        <dbReference type="Proteomes" id="UP001501479"/>
    </source>
</evidence>
<comment type="caution">
    <text evidence="3">The sequence shown here is derived from an EMBL/GenBank/DDBJ whole genome shotgun (WGS) entry which is preliminary data.</text>
</comment>
<feature type="chain" id="PRO_5045396956" description="Penicillin-binding protein activator LpoB" evidence="2">
    <location>
        <begin position="24"/>
        <end position="202"/>
    </location>
</feature>
<gene>
    <name evidence="3" type="primary">lpoB</name>
    <name evidence="3" type="ORF">GCM10022421_25350</name>
</gene>
<sequence length="202" mass="22500">MKKQVSVVILMAALSGCATTAHYVNPGQDQTVVMGLDYKDFESAASQAVDEMVASPLLVHPKAAQGGRYVMAVSSMINDTTQRIDTDQLTKKIRVRLLQSGKFITTTAIGLNGPEDAMTQQVRQLRNSAMVKGSTVKKNHKVIAPDYSLSGKIIQRNNRVDRRTQQSDYYFQLTLTNLENGLAYWEGEYPIIKRGDNRTVTW</sequence>
<evidence type="ECO:0000256" key="2">
    <source>
        <dbReference type="SAM" id="SignalP"/>
    </source>
</evidence>
<feature type="signal peptide" evidence="2">
    <location>
        <begin position="1"/>
        <end position="23"/>
    </location>
</feature>
<dbReference type="Pfam" id="PF13036">
    <property type="entry name" value="LpoB"/>
    <property type="match status" value="1"/>
</dbReference>
<protein>
    <recommendedName>
        <fullName evidence="1">Penicillin-binding protein activator LpoB</fullName>
    </recommendedName>
</protein>
<dbReference type="NCBIfam" id="TIGR02722">
    <property type="entry name" value="lp"/>
    <property type="match status" value="1"/>
</dbReference>
<dbReference type="Gene3D" id="3.40.50.10610">
    <property type="entry name" value="ABC-type transport auxiliary lipoprotein component"/>
    <property type="match status" value="1"/>
</dbReference>
<dbReference type="RefSeq" id="WP_344965174.1">
    <property type="nucleotide sequence ID" value="NZ_BAABDS010000038.1"/>
</dbReference>
<dbReference type="EMBL" id="BAABDS010000038">
    <property type="protein sequence ID" value="GAA3716486.1"/>
    <property type="molecule type" value="Genomic_DNA"/>
</dbReference>
<proteinExistence type="predicted"/>
<dbReference type="Proteomes" id="UP001501479">
    <property type="component" value="Unassembled WGS sequence"/>
</dbReference>